<dbReference type="Proteomes" id="UP001241848">
    <property type="component" value="Unassembled WGS sequence"/>
</dbReference>
<dbReference type="EMBL" id="JAPCKK010000001">
    <property type="protein sequence ID" value="MDP4095282.1"/>
    <property type="molecule type" value="Genomic_DNA"/>
</dbReference>
<name>A0ABT9FKN1_9BACL</name>
<accession>A0ABT9FKN1</accession>
<reference evidence="1 2" key="1">
    <citation type="submission" date="2022-10" db="EMBL/GenBank/DDBJ databases">
        <title>Paenibacillus description and whole genome data of maize root bacterial community.</title>
        <authorList>
            <person name="Marton D."/>
            <person name="Farkas M."/>
            <person name="Cserhati M."/>
        </authorList>
    </citation>
    <scope>NUCLEOTIDE SEQUENCE [LARGE SCALE GENOMIC DNA]</scope>
    <source>
        <strain evidence="1 2">P96</strain>
    </source>
</reference>
<dbReference type="RefSeq" id="WP_305752919.1">
    <property type="nucleotide sequence ID" value="NZ_JAPCKK010000001.1"/>
</dbReference>
<gene>
    <name evidence="1" type="ORF">OIN60_00555</name>
</gene>
<comment type="caution">
    <text evidence="1">The sequence shown here is derived from an EMBL/GenBank/DDBJ whole genome shotgun (WGS) entry which is preliminary data.</text>
</comment>
<protein>
    <submittedName>
        <fullName evidence="1">ABC transporter permease</fullName>
    </submittedName>
</protein>
<keyword evidence="2" id="KW-1185">Reference proteome</keyword>
<evidence type="ECO:0000313" key="2">
    <source>
        <dbReference type="Proteomes" id="UP001241848"/>
    </source>
</evidence>
<sequence length="138" mass="14499">MGTAAKALVGAAGLFLAIALITLSVTLFGTAQEGAKQAQTEFSGIQTELSGQAYAGYDNTILTGSQVVNTIRKFGNKENFTIKVSTNKNRSGTTYTKGSIGGTTDVTSNEYVNPSGQFKGLVMRDENNVVTGIEFTQS</sequence>
<organism evidence="1 2">
    <name type="scientific">Paenibacillus zeirhizosphaerae</name>
    <dbReference type="NCBI Taxonomy" id="2987519"/>
    <lineage>
        <taxon>Bacteria</taxon>
        <taxon>Bacillati</taxon>
        <taxon>Bacillota</taxon>
        <taxon>Bacilli</taxon>
        <taxon>Bacillales</taxon>
        <taxon>Paenibacillaceae</taxon>
        <taxon>Paenibacillus</taxon>
    </lineage>
</organism>
<evidence type="ECO:0000313" key="1">
    <source>
        <dbReference type="EMBL" id="MDP4095282.1"/>
    </source>
</evidence>
<proteinExistence type="predicted"/>